<dbReference type="GO" id="GO:0006355">
    <property type="term" value="P:regulation of DNA-templated transcription"/>
    <property type="evidence" value="ECO:0000318"/>
    <property type="project" value="GO_Central"/>
</dbReference>
<keyword evidence="9" id="KW-1185">Reference proteome</keyword>
<feature type="compositionally biased region" description="Low complexity" evidence="6">
    <location>
        <begin position="149"/>
        <end position="159"/>
    </location>
</feature>
<organism evidence="8 9">
    <name type="scientific">Citrus sinensis</name>
    <name type="common">Sweet orange</name>
    <name type="synonym">Citrus aurantium var. sinensis</name>
    <dbReference type="NCBI Taxonomy" id="2711"/>
    <lineage>
        <taxon>Eukaryota</taxon>
        <taxon>Viridiplantae</taxon>
        <taxon>Streptophyta</taxon>
        <taxon>Embryophyta</taxon>
        <taxon>Tracheophyta</taxon>
        <taxon>Spermatophyta</taxon>
        <taxon>Magnoliopsida</taxon>
        <taxon>eudicotyledons</taxon>
        <taxon>Gunneridae</taxon>
        <taxon>Pentapetalae</taxon>
        <taxon>rosids</taxon>
        <taxon>malvids</taxon>
        <taxon>Sapindales</taxon>
        <taxon>Rutaceae</taxon>
        <taxon>Aurantioideae</taxon>
        <taxon>Citrus</taxon>
    </lineage>
</organism>
<evidence type="ECO:0000256" key="3">
    <source>
        <dbReference type="ARBA" id="ARBA00023125"/>
    </source>
</evidence>
<evidence type="ECO:0000256" key="5">
    <source>
        <dbReference type="ARBA" id="ARBA00023242"/>
    </source>
</evidence>
<keyword evidence="5" id="KW-0539">Nucleus</keyword>
<feature type="compositionally biased region" description="Polar residues" evidence="6">
    <location>
        <begin position="167"/>
        <end position="180"/>
    </location>
</feature>
<dbReference type="PaxDb" id="2711-XP_006486151.1"/>
<dbReference type="eggNOG" id="ENOG502RSM6">
    <property type="taxonomic scope" value="Eukaryota"/>
</dbReference>
<dbReference type="InterPro" id="IPR044810">
    <property type="entry name" value="WRKY_plant"/>
</dbReference>
<dbReference type="GO" id="GO:0000976">
    <property type="term" value="F:transcription cis-regulatory region binding"/>
    <property type="evidence" value="ECO:0000318"/>
    <property type="project" value="GO_Central"/>
</dbReference>
<protein>
    <recommendedName>
        <fullName evidence="7">WRKY domain-containing protein</fullName>
    </recommendedName>
</protein>
<name>A0A067FN25_CITSI</name>
<sequence>MEEIFSLILNGCKLAKDLEANLPNIANQPETISRSCDEIIKSFCAAKERLNAAHHHQAPAALFYPPAAAAETLFHEQQQQQIIDASLQEWLRSSVTQTMSLIQTQHFVGRTPFDIGEMGANEMEGTSTTRLRSFGGGHHHHNVQPMDVSDSSRASSSSQPRHRRSGNARTTTVPAPQIGNTEIPPEDGYTWRKYGQKEILNSKYPRSYYRCTHQKLYKCPAKKQVQRLDDDPSTFEVAYYGDHTCHMSATAPSMVPASSSAEITQGMTTQQRVTVQQPSSTSNIGRWLTMDVAAGGSSTGAGPSTVRYEREVPGDYLVANMADAMFNSGSSSSNSMEFLFSSSNVEEKGHPEDKKE</sequence>
<gene>
    <name evidence="8" type="ORF">CISIN_1g018407mg</name>
</gene>
<dbReference type="SMR" id="A0A067FN25"/>
<keyword evidence="2" id="KW-0805">Transcription regulation</keyword>
<evidence type="ECO:0000256" key="2">
    <source>
        <dbReference type="ARBA" id="ARBA00023015"/>
    </source>
</evidence>
<comment type="subcellular location">
    <subcellularLocation>
        <location evidence="1">Nucleus</location>
    </subcellularLocation>
</comment>
<keyword evidence="3" id="KW-0238">DNA-binding</keyword>
<dbReference type="GO" id="GO:0003700">
    <property type="term" value="F:DNA-binding transcription factor activity"/>
    <property type="evidence" value="ECO:0000318"/>
    <property type="project" value="GO_Central"/>
</dbReference>
<dbReference type="Pfam" id="PF03106">
    <property type="entry name" value="WRKY"/>
    <property type="match status" value="1"/>
</dbReference>
<dbReference type="AlphaFoldDB" id="A0A067FN25"/>
<dbReference type="STRING" id="2711.A0A067FN25"/>
<dbReference type="Proteomes" id="UP000027120">
    <property type="component" value="Unassembled WGS sequence"/>
</dbReference>
<dbReference type="InterPro" id="IPR036576">
    <property type="entry name" value="WRKY_dom_sf"/>
</dbReference>
<dbReference type="SUPFAM" id="SSF118290">
    <property type="entry name" value="WRKY DNA-binding domain"/>
    <property type="match status" value="1"/>
</dbReference>
<feature type="region of interest" description="Disordered" evidence="6">
    <location>
        <begin position="128"/>
        <end position="189"/>
    </location>
</feature>
<evidence type="ECO:0000259" key="7">
    <source>
        <dbReference type="SMART" id="SM00774"/>
    </source>
</evidence>
<feature type="domain" description="WRKY" evidence="7">
    <location>
        <begin position="185"/>
        <end position="247"/>
    </location>
</feature>
<accession>A0A067FN25</accession>
<dbReference type="InterPro" id="IPR003657">
    <property type="entry name" value="WRKY_dom"/>
</dbReference>
<reference evidence="8 9" key="1">
    <citation type="submission" date="2014-04" db="EMBL/GenBank/DDBJ databases">
        <authorList>
            <consortium name="International Citrus Genome Consortium"/>
            <person name="Gmitter F."/>
            <person name="Chen C."/>
            <person name="Farmerie W."/>
            <person name="Harkins T."/>
            <person name="Desany B."/>
            <person name="Mohiuddin M."/>
            <person name="Kodira C."/>
            <person name="Borodovsky M."/>
            <person name="Lomsadze A."/>
            <person name="Burns P."/>
            <person name="Jenkins J."/>
            <person name="Prochnik S."/>
            <person name="Shu S."/>
            <person name="Chapman J."/>
            <person name="Pitluck S."/>
            <person name="Schmutz J."/>
            <person name="Rokhsar D."/>
        </authorList>
    </citation>
    <scope>NUCLEOTIDE SEQUENCE</scope>
</reference>
<dbReference type="EMBL" id="KK784896">
    <property type="protein sequence ID" value="KDO67550.1"/>
    <property type="molecule type" value="Genomic_DNA"/>
</dbReference>
<dbReference type="PANTHER" id="PTHR31282">
    <property type="entry name" value="WRKY TRANSCRIPTION FACTOR 21-RELATED"/>
    <property type="match status" value="1"/>
</dbReference>
<dbReference type="GO" id="GO:0005634">
    <property type="term" value="C:nucleus"/>
    <property type="evidence" value="ECO:0000318"/>
    <property type="project" value="GO_Central"/>
</dbReference>
<proteinExistence type="predicted"/>
<evidence type="ECO:0000313" key="9">
    <source>
        <dbReference type="Proteomes" id="UP000027120"/>
    </source>
</evidence>
<evidence type="ECO:0000256" key="1">
    <source>
        <dbReference type="ARBA" id="ARBA00004123"/>
    </source>
</evidence>
<keyword evidence="4" id="KW-0804">Transcription</keyword>
<dbReference type="Gene3D" id="2.20.25.80">
    <property type="entry name" value="WRKY domain"/>
    <property type="match status" value="1"/>
</dbReference>
<evidence type="ECO:0000256" key="6">
    <source>
        <dbReference type="SAM" id="MobiDB-lite"/>
    </source>
</evidence>
<evidence type="ECO:0000256" key="4">
    <source>
        <dbReference type="ARBA" id="ARBA00023163"/>
    </source>
</evidence>
<dbReference type="SMART" id="SM00774">
    <property type="entry name" value="WRKY"/>
    <property type="match status" value="1"/>
</dbReference>
<evidence type="ECO:0000313" key="8">
    <source>
        <dbReference type="EMBL" id="KDO67550.1"/>
    </source>
</evidence>